<reference evidence="1 2" key="1">
    <citation type="submission" date="2024-10" db="EMBL/GenBank/DDBJ databases">
        <authorList>
            <person name="Topkara A.R."/>
            <person name="Saygin H."/>
        </authorList>
    </citation>
    <scope>NUCLEOTIDE SEQUENCE [LARGE SCALE GENOMIC DNA]</scope>
    <source>
        <strain evidence="1 2">M3C6</strain>
    </source>
</reference>
<dbReference type="RefSeq" id="WP_393163992.1">
    <property type="nucleotide sequence ID" value="NZ_JBICRM010000004.1"/>
</dbReference>
<organism evidence="1 2">
    <name type="scientific">Nonomuraea marmarensis</name>
    <dbReference type="NCBI Taxonomy" id="3351344"/>
    <lineage>
        <taxon>Bacteria</taxon>
        <taxon>Bacillati</taxon>
        <taxon>Actinomycetota</taxon>
        <taxon>Actinomycetes</taxon>
        <taxon>Streptosporangiales</taxon>
        <taxon>Streptosporangiaceae</taxon>
        <taxon>Nonomuraea</taxon>
    </lineage>
</organism>
<evidence type="ECO:0000313" key="1">
    <source>
        <dbReference type="EMBL" id="MFG1703337.1"/>
    </source>
</evidence>
<name>A0ABW7A7L2_9ACTN</name>
<dbReference type="Proteomes" id="UP001603978">
    <property type="component" value="Unassembled WGS sequence"/>
</dbReference>
<accession>A0ABW7A7L2</accession>
<proteinExistence type="predicted"/>
<sequence>MSDHSLPPAALGALDPFYSWTAGDNLGCGAGGVTDEPGRAWARLNEALDALAPGASGFVESVRLDRIARQPSYVHGAVLLRRRRRGDIELAGGE</sequence>
<comment type="caution">
    <text evidence="1">The sequence shown here is derived from an EMBL/GenBank/DDBJ whole genome shotgun (WGS) entry which is preliminary data.</text>
</comment>
<gene>
    <name evidence="1" type="ORF">ACFLIM_09090</name>
</gene>
<keyword evidence="2" id="KW-1185">Reference proteome</keyword>
<evidence type="ECO:0000313" key="2">
    <source>
        <dbReference type="Proteomes" id="UP001603978"/>
    </source>
</evidence>
<protein>
    <submittedName>
        <fullName evidence="1">Uncharacterized protein</fullName>
    </submittedName>
</protein>
<dbReference type="EMBL" id="JBICRM010000004">
    <property type="protein sequence ID" value="MFG1703337.1"/>
    <property type="molecule type" value="Genomic_DNA"/>
</dbReference>